<protein>
    <recommendedName>
        <fullName evidence="3">SDR family NAD(P)-dependent oxidoreductase</fullName>
    </recommendedName>
</protein>
<dbReference type="OrthoDB" id="4381111at2"/>
<name>A0A3N4GKZ0_9ACTN</name>
<dbReference type="AlphaFoldDB" id="A0A3N4GKZ0"/>
<reference evidence="1 2" key="1">
    <citation type="submission" date="2018-11" db="EMBL/GenBank/DDBJ databases">
        <title>Draft genome sequence of Gordonia sp. RS15-1S isolated from rice stems.</title>
        <authorList>
            <person name="Muangham S."/>
        </authorList>
    </citation>
    <scope>NUCLEOTIDE SEQUENCE [LARGE SCALE GENOMIC DNA]</scope>
    <source>
        <strain evidence="1 2">RS15-1S</strain>
    </source>
</reference>
<dbReference type="SUPFAM" id="SSF51735">
    <property type="entry name" value="NAD(P)-binding Rossmann-fold domains"/>
    <property type="match status" value="1"/>
</dbReference>
<accession>A0A3N4GKZ0</accession>
<dbReference type="Proteomes" id="UP000267536">
    <property type="component" value="Unassembled WGS sequence"/>
</dbReference>
<comment type="caution">
    <text evidence="1">The sequence shown here is derived from an EMBL/GenBank/DDBJ whole genome shotgun (WGS) entry which is preliminary data.</text>
</comment>
<dbReference type="InterPro" id="IPR036291">
    <property type="entry name" value="NAD(P)-bd_dom_sf"/>
</dbReference>
<evidence type="ECO:0008006" key="3">
    <source>
        <dbReference type="Google" id="ProtNLM"/>
    </source>
</evidence>
<dbReference type="EMBL" id="RKMH01000005">
    <property type="protein sequence ID" value="RPA63522.1"/>
    <property type="molecule type" value="Genomic_DNA"/>
</dbReference>
<sequence>MMIGMHTAKHSFTDTVLVVTDGSPRSRTVIDQVLRSGRNAVVAGRHTRDLVSYVDAAVHDQVWAVVCDPADPTQIEALIERAATTMGPVIMVVDPAGQLHDVHSADRHVA</sequence>
<organism evidence="1 2">
    <name type="scientific">Gordonia oryzae</name>
    <dbReference type="NCBI Taxonomy" id="2487349"/>
    <lineage>
        <taxon>Bacteria</taxon>
        <taxon>Bacillati</taxon>
        <taxon>Actinomycetota</taxon>
        <taxon>Actinomycetes</taxon>
        <taxon>Mycobacteriales</taxon>
        <taxon>Gordoniaceae</taxon>
        <taxon>Gordonia</taxon>
    </lineage>
</organism>
<evidence type="ECO:0000313" key="2">
    <source>
        <dbReference type="Proteomes" id="UP000267536"/>
    </source>
</evidence>
<dbReference type="Gene3D" id="3.40.50.720">
    <property type="entry name" value="NAD(P)-binding Rossmann-like Domain"/>
    <property type="match status" value="1"/>
</dbReference>
<gene>
    <name evidence="1" type="ORF">EF294_08495</name>
</gene>
<proteinExistence type="predicted"/>
<keyword evidence="2" id="KW-1185">Reference proteome</keyword>
<evidence type="ECO:0000313" key="1">
    <source>
        <dbReference type="EMBL" id="RPA63522.1"/>
    </source>
</evidence>